<evidence type="ECO:0000313" key="2">
    <source>
        <dbReference type="EMBL" id="OXA39340.1"/>
    </source>
</evidence>
<dbReference type="InterPro" id="IPR027417">
    <property type="entry name" value="P-loop_NTPase"/>
</dbReference>
<gene>
    <name evidence="2" type="ORF">Fcan01_25893</name>
</gene>
<proteinExistence type="predicted"/>
<reference evidence="2 3" key="1">
    <citation type="submission" date="2015-12" db="EMBL/GenBank/DDBJ databases">
        <title>The genome of Folsomia candida.</title>
        <authorList>
            <person name="Faddeeva A."/>
            <person name="Derks M.F."/>
            <person name="Anvar Y."/>
            <person name="Smit S."/>
            <person name="Van Straalen N."/>
            <person name="Roelofs D."/>
        </authorList>
    </citation>
    <scope>NUCLEOTIDE SEQUENCE [LARGE SCALE GENOMIC DNA]</scope>
    <source>
        <strain evidence="2 3">VU population</strain>
        <tissue evidence="2">Whole body</tissue>
    </source>
</reference>
<comment type="caution">
    <text evidence="2">The sequence shown here is derived from an EMBL/GenBank/DDBJ whole genome shotgun (WGS) entry which is preliminary data.</text>
</comment>
<dbReference type="Gene3D" id="3.40.50.300">
    <property type="entry name" value="P-loop containing nucleotide triphosphate hydrolases"/>
    <property type="match status" value="1"/>
</dbReference>
<dbReference type="OrthoDB" id="5061070at2759"/>
<dbReference type="Pfam" id="PF01031">
    <property type="entry name" value="Dynamin_M"/>
    <property type="match status" value="1"/>
</dbReference>
<dbReference type="EMBL" id="LNIX01000039">
    <property type="protein sequence ID" value="OXA39340.1"/>
    <property type="molecule type" value="Genomic_DNA"/>
</dbReference>
<keyword evidence="3" id="KW-1185">Reference proteome</keyword>
<dbReference type="InterPro" id="IPR000375">
    <property type="entry name" value="Dynamin_stalk"/>
</dbReference>
<evidence type="ECO:0000313" key="3">
    <source>
        <dbReference type="Proteomes" id="UP000198287"/>
    </source>
</evidence>
<dbReference type="AlphaFoldDB" id="A0A226D2Q7"/>
<dbReference type="Proteomes" id="UP000198287">
    <property type="component" value="Unassembled WGS sequence"/>
</dbReference>
<organism evidence="2 3">
    <name type="scientific">Folsomia candida</name>
    <name type="common">Springtail</name>
    <dbReference type="NCBI Taxonomy" id="158441"/>
    <lineage>
        <taxon>Eukaryota</taxon>
        <taxon>Metazoa</taxon>
        <taxon>Ecdysozoa</taxon>
        <taxon>Arthropoda</taxon>
        <taxon>Hexapoda</taxon>
        <taxon>Collembola</taxon>
        <taxon>Entomobryomorpha</taxon>
        <taxon>Isotomoidea</taxon>
        <taxon>Isotomidae</taxon>
        <taxon>Proisotominae</taxon>
        <taxon>Folsomia</taxon>
    </lineage>
</organism>
<feature type="domain" description="Dynamin stalk" evidence="1">
    <location>
        <begin position="2"/>
        <end position="186"/>
    </location>
</feature>
<protein>
    <submittedName>
        <fullName evidence="2">Dynamin</fullName>
    </submittedName>
</protein>
<accession>A0A226D2Q7</accession>
<name>A0A226D2Q7_FOLCA</name>
<evidence type="ECO:0000259" key="1">
    <source>
        <dbReference type="Pfam" id="PF01031"/>
    </source>
</evidence>
<sequence length="269" mass="29868">MAREKEQVFFAERREFDHLAGKLGTRYLSSVMDELLRMKIISSLKGLKADIVKGLEEATCKIEELTPLCSASHQQDLQVSRLMDDIINSIIVDLTGNTSTLSPTTTGYSSGSKITKMVEHHKEKLHSEIYDISEETIGYVIVNSAGVNYLQYNLNAVLQKVVHDELAKLVEPTTAVIDEAKLLIGNCCNLASVKLSDHPVYLNPDVVSDASPALKVVLHMGGSKVFSPEEFILENMPDTDDLSRYQMLQQTCVQSMGHISNLRAARRSK</sequence>
<dbReference type="STRING" id="158441.A0A226D2Q7"/>